<organism evidence="4 5">
    <name type="scientific">Burkholderia ubonensis subsp. mesacidophila</name>
    <dbReference type="NCBI Taxonomy" id="265293"/>
    <lineage>
        <taxon>Bacteria</taxon>
        <taxon>Pseudomonadati</taxon>
        <taxon>Pseudomonadota</taxon>
        <taxon>Betaproteobacteria</taxon>
        <taxon>Burkholderiales</taxon>
        <taxon>Burkholderiaceae</taxon>
        <taxon>Burkholderia</taxon>
        <taxon>Burkholderia cepacia complex</taxon>
    </lineage>
</organism>
<dbReference type="InterPro" id="IPR036226">
    <property type="entry name" value="LipOase_C_sf"/>
</dbReference>
<evidence type="ECO:0000259" key="3">
    <source>
        <dbReference type="PROSITE" id="PS51393"/>
    </source>
</evidence>
<dbReference type="GO" id="GO:0034440">
    <property type="term" value="P:lipid oxidation"/>
    <property type="evidence" value="ECO:0007669"/>
    <property type="project" value="InterPro"/>
</dbReference>
<dbReference type="InterPro" id="IPR013819">
    <property type="entry name" value="LipOase_C"/>
</dbReference>
<dbReference type="InterPro" id="IPR000907">
    <property type="entry name" value="LipOase"/>
</dbReference>
<dbReference type="RefSeq" id="WP_162296961.1">
    <property type="nucleotide sequence ID" value="NZ_CP020737.1"/>
</dbReference>
<dbReference type="PROSITE" id="PS51393">
    <property type="entry name" value="LIPOXYGENASE_3"/>
    <property type="match status" value="1"/>
</dbReference>
<evidence type="ECO:0000256" key="1">
    <source>
        <dbReference type="ARBA" id="ARBA00022723"/>
    </source>
</evidence>
<dbReference type="Pfam" id="PF00305">
    <property type="entry name" value="Lipoxygenase"/>
    <property type="match status" value="2"/>
</dbReference>
<dbReference type="Proteomes" id="UP000217994">
    <property type="component" value="Unassembled WGS sequence"/>
</dbReference>
<dbReference type="Gene3D" id="3.10.450.60">
    <property type="match status" value="1"/>
</dbReference>
<dbReference type="PANTHER" id="PTHR11771">
    <property type="entry name" value="LIPOXYGENASE"/>
    <property type="match status" value="1"/>
</dbReference>
<protein>
    <recommendedName>
        <fullName evidence="3">Lipoxygenase domain-containing protein</fullName>
    </recommendedName>
</protein>
<dbReference type="GO" id="GO:0016702">
    <property type="term" value="F:oxidoreductase activity, acting on single donors with incorporation of molecular oxygen, incorporation of two atoms of oxygen"/>
    <property type="evidence" value="ECO:0007669"/>
    <property type="project" value="InterPro"/>
</dbReference>
<proteinExistence type="predicted"/>
<name>A0A2A4EX55_9BURK</name>
<dbReference type="AlphaFoldDB" id="A0A2A4EX55"/>
<dbReference type="Gene3D" id="1.20.245.10">
    <property type="entry name" value="Lipoxygenase-1, Domain 5"/>
    <property type="match status" value="1"/>
</dbReference>
<dbReference type="SUPFAM" id="SSF48484">
    <property type="entry name" value="Lipoxigenase"/>
    <property type="match status" value="1"/>
</dbReference>
<evidence type="ECO:0000313" key="5">
    <source>
        <dbReference type="Proteomes" id="UP000217994"/>
    </source>
</evidence>
<keyword evidence="2" id="KW-0560">Oxidoreductase</keyword>
<sequence>MNKLTDLRNEVAPASAIEALDNYFARLTGSGIERAALEELPSTIPGFVFAWLLHDREYGPPEYADAGVFDETTTPWLDNIDAVPPSQRWTPDDLDAMQRRGAQKDSEAAYALAHRPPPDQLGPDPKDHIAQAFSLGMYDPSVFTQEQIARLTSFWVADDAEFARQRLGGANPDMIRVFIEPDNVLKDILDDGAGAHDLPKLLETLKRAHNAGTFANDGDLFWSDAYRDILGPLVDKKRVRNGQYLAVPRVFYTRDGAGRSLTPQAIQLQPHGYWFTPDDGPNAWLLAKLHVASADAQCWFAGTHLFSTHSIVMIFSIATQQLLAQNKLDPNHPIVKLVAPHLKKVFDINNAVYNFHGDGADRGIYGLGQFCDAVLPGGRIGVYEIIKAFFASPPGTPLGAYNFNNEYFWGVLSRSGMFKENFDGDFPYRDDGAPWWDAIRRFTDAIVNATYASDEALAADSAITNWMDTITQAFNHDGLTHFSYTAGKPGFSQQLATLLFLATVKHTAVNNAMLDSYGFIPNGAFAMNAAPPTGPDVSDEMVIRSLPDPLDLANPSSTILPQIGFVMAGTPEVDYLIWGDGSPDALQKLYGYDPLTQPKQVQAVNRYHDDLANVDTTIEANRKQRIANYVAQGGDRNLIPNSVLYPYLSVGQVMACIQI</sequence>
<gene>
    <name evidence="4" type="ORF">BZL54_32145</name>
</gene>
<feature type="domain" description="Lipoxygenase" evidence="3">
    <location>
        <begin position="158"/>
        <end position="645"/>
    </location>
</feature>
<dbReference type="GO" id="GO:0046872">
    <property type="term" value="F:metal ion binding"/>
    <property type="evidence" value="ECO:0007669"/>
    <property type="project" value="UniProtKB-KW"/>
</dbReference>
<keyword evidence="1" id="KW-0479">Metal-binding</keyword>
<evidence type="ECO:0000256" key="2">
    <source>
        <dbReference type="ARBA" id="ARBA00023002"/>
    </source>
</evidence>
<dbReference type="GeneID" id="69004083"/>
<reference evidence="4 5" key="1">
    <citation type="submission" date="2017-01" db="EMBL/GenBank/DDBJ databases">
        <title>Whole-Genome Shotgun Sequencing of Two beta-Proteobacterial Species in Search of the Bulgecin Biosynthetic Cluster.</title>
        <authorList>
            <person name="Horsman M.E."/>
            <person name="Marous D.R."/>
            <person name="Li R."/>
            <person name="Oliver R.A."/>
            <person name="Byun B."/>
            <person name="Emrich S.J."/>
            <person name="Boggess B."/>
            <person name="Townsend C.A."/>
            <person name="Mobashery S."/>
        </authorList>
    </citation>
    <scope>NUCLEOTIDE SEQUENCE [LARGE SCALE GENOMIC DNA]</scope>
    <source>
        <strain evidence="4 5">ATCC 31433</strain>
    </source>
</reference>
<comment type="caution">
    <text evidence="4">The sequence shown here is derived from an EMBL/GenBank/DDBJ whole genome shotgun (WGS) entry which is preliminary data.</text>
</comment>
<evidence type="ECO:0000313" key="4">
    <source>
        <dbReference type="EMBL" id="PCE24726.1"/>
    </source>
</evidence>
<dbReference type="EMBL" id="MTZU01000117">
    <property type="protein sequence ID" value="PCE24726.1"/>
    <property type="molecule type" value="Genomic_DNA"/>
</dbReference>
<accession>A0A2A4EX55</accession>